<dbReference type="SUPFAM" id="SSF51430">
    <property type="entry name" value="NAD(P)-linked oxidoreductase"/>
    <property type="match status" value="1"/>
</dbReference>
<evidence type="ECO:0000256" key="1">
    <source>
        <dbReference type="ARBA" id="ARBA00023002"/>
    </source>
</evidence>
<evidence type="ECO:0000313" key="3">
    <source>
        <dbReference type="EMBL" id="OUN42644.1"/>
    </source>
</evidence>
<organism evidence="3 4">
    <name type="scientific">Enorma massiliensis</name>
    <dbReference type="NCBI Taxonomy" id="1472761"/>
    <lineage>
        <taxon>Bacteria</taxon>
        <taxon>Bacillati</taxon>
        <taxon>Actinomycetota</taxon>
        <taxon>Coriobacteriia</taxon>
        <taxon>Coriobacteriales</taxon>
        <taxon>Coriobacteriaceae</taxon>
        <taxon>Enorma</taxon>
    </lineage>
</organism>
<dbReference type="PRINTS" id="PR00069">
    <property type="entry name" value="ALDKETRDTASE"/>
</dbReference>
<dbReference type="InterPro" id="IPR036812">
    <property type="entry name" value="NAD(P)_OxRdtase_dom_sf"/>
</dbReference>
<evidence type="ECO:0000313" key="4">
    <source>
        <dbReference type="Proteomes" id="UP000196560"/>
    </source>
</evidence>
<dbReference type="eggNOG" id="COG0667">
    <property type="taxonomic scope" value="Bacteria"/>
</dbReference>
<keyword evidence="4" id="KW-1185">Reference proteome</keyword>
<dbReference type="InterPro" id="IPR020471">
    <property type="entry name" value="AKR"/>
</dbReference>
<keyword evidence="1" id="KW-0560">Oxidoreductase</keyword>
<dbReference type="STRING" id="1118060.GCA_000311845_00438"/>
<protein>
    <submittedName>
        <fullName evidence="3">Aldo/keto reductase</fullName>
    </submittedName>
</protein>
<dbReference type="InterPro" id="IPR050791">
    <property type="entry name" value="Aldo-Keto_reductase"/>
</dbReference>
<dbReference type="CDD" id="cd19078">
    <property type="entry name" value="AKR_AKR13C1_2"/>
    <property type="match status" value="1"/>
</dbReference>
<dbReference type="GO" id="GO:0016491">
    <property type="term" value="F:oxidoreductase activity"/>
    <property type="evidence" value="ECO:0007669"/>
    <property type="project" value="UniProtKB-KW"/>
</dbReference>
<accession>A0A1Y3U1K4</accession>
<dbReference type="Gene3D" id="3.20.20.100">
    <property type="entry name" value="NADP-dependent oxidoreductase domain"/>
    <property type="match status" value="1"/>
</dbReference>
<sequence length="329" mass="35973">MKKRVLGKSGIEVSPLGLGCMGLTHASGDAMDTPAAARVIREAFEMGYTFFDTAECYVGENAAGETLYNEDAVGEALRPVRDQVVIATKFGVYHNPDKTLSVDSRPETIRRTIDGILSRLGIDCIDLYYQHRTDPNVEPEEVAGVMAELMQAGKIRAWGISGADEDCLRRADAVCPVAAVQNRYSMLARWHESLFPVLEELNVALVAFSPMANGFLTGAYSPKTKFEGAQDYRDGMPQYTPEGYEKDRAVLGLIGDLARERNATMAQISLAWMLCKKPWIIPIPGSRKPERLRENLGAAQVTLTAEEVARIDAALDGMDLAVFGGHARA</sequence>
<gene>
    <name evidence="3" type="ORF">B5G21_07280</name>
</gene>
<dbReference type="PANTHER" id="PTHR43625:SF77">
    <property type="entry name" value="ALDO-KETO REDUCTASE"/>
    <property type="match status" value="1"/>
</dbReference>
<dbReference type="AlphaFoldDB" id="A0A1Y3U1K4"/>
<comment type="caution">
    <text evidence="3">The sequence shown here is derived from an EMBL/GenBank/DDBJ whole genome shotgun (WGS) entry which is preliminary data.</text>
</comment>
<dbReference type="GO" id="GO:0005737">
    <property type="term" value="C:cytoplasm"/>
    <property type="evidence" value="ECO:0007669"/>
    <property type="project" value="TreeGrafter"/>
</dbReference>
<dbReference type="EMBL" id="NFHO01000007">
    <property type="protein sequence ID" value="OUN42644.1"/>
    <property type="molecule type" value="Genomic_DNA"/>
</dbReference>
<evidence type="ECO:0000259" key="2">
    <source>
        <dbReference type="Pfam" id="PF00248"/>
    </source>
</evidence>
<proteinExistence type="predicted"/>
<feature type="domain" description="NADP-dependent oxidoreductase" evidence="2">
    <location>
        <begin position="15"/>
        <end position="315"/>
    </location>
</feature>
<name>A0A1Y3U1K4_9ACTN</name>
<dbReference type="Pfam" id="PF00248">
    <property type="entry name" value="Aldo_ket_red"/>
    <property type="match status" value="1"/>
</dbReference>
<reference evidence="4" key="1">
    <citation type="submission" date="2017-04" db="EMBL/GenBank/DDBJ databases">
        <title>Function of individual gut microbiota members based on whole genome sequencing of pure cultures obtained from chicken caecum.</title>
        <authorList>
            <person name="Medvecky M."/>
            <person name="Cejkova D."/>
            <person name="Polansky O."/>
            <person name="Karasova D."/>
            <person name="Kubasova T."/>
            <person name="Cizek A."/>
            <person name="Rychlik I."/>
        </authorList>
    </citation>
    <scope>NUCLEOTIDE SEQUENCE [LARGE SCALE GENOMIC DNA]</scope>
    <source>
        <strain evidence="4">An70</strain>
    </source>
</reference>
<dbReference type="Proteomes" id="UP000196560">
    <property type="component" value="Unassembled WGS sequence"/>
</dbReference>
<dbReference type="PANTHER" id="PTHR43625">
    <property type="entry name" value="AFLATOXIN B1 ALDEHYDE REDUCTASE"/>
    <property type="match status" value="1"/>
</dbReference>
<dbReference type="InterPro" id="IPR023210">
    <property type="entry name" value="NADP_OxRdtase_dom"/>
</dbReference>